<evidence type="ECO:0000259" key="11">
    <source>
        <dbReference type="SMART" id="SM00984"/>
    </source>
</evidence>
<feature type="active site" description="Nucleophile" evidence="8">
    <location>
        <position position="263"/>
    </location>
</feature>
<evidence type="ECO:0000256" key="3">
    <source>
        <dbReference type="ARBA" id="ARBA00012954"/>
    </source>
</evidence>
<dbReference type="NCBIfam" id="TIGR03026">
    <property type="entry name" value="NDP-sugDHase"/>
    <property type="match status" value="1"/>
</dbReference>
<dbReference type="InterPro" id="IPR036291">
    <property type="entry name" value="NAD(P)-bd_dom_sf"/>
</dbReference>
<dbReference type="Gene3D" id="1.20.5.100">
    <property type="entry name" value="Cytochrome c1, transmembrane anchor, C-terminal"/>
    <property type="match status" value="1"/>
</dbReference>
<evidence type="ECO:0000256" key="2">
    <source>
        <dbReference type="ARBA" id="ARBA00006601"/>
    </source>
</evidence>
<comment type="pathway">
    <text evidence="1">Nucleotide-sugar biosynthesis; UDP-alpha-D-glucuronate biosynthesis; UDP-alpha-D-glucuronate from UDP-alpha-D-glucose: step 1/1.</text>
</comment>
<dbReference type="SMART" id="SM00984">
    <property type="entry name" value="UDPG_MGDP_dh_C"/>
    <property type="match status" value="1"/>
</dbReference>
<feature type="binding site" evidence="10">
    <location>
        <position position="35"/>
    </location>
    <ligand>
        <name>NAD(+)</name>
        <dbReference type="ChEBI" id="CHEBI:57540"/>
    </ligand>
</feature>
<evidence type="ECO:0000313" key="12">
    <source>
        <dbReference type="EMBL" id="MBA4496532.1"/>
    </source>
</evidence>
<feature type="binding site" evidence="9">
    <location>
        <begin position="252"/>
        <end position="256"/>
    </location>
    <ligand>
        <name>substrate</name>
    </ligand>
</feature>
<dbReference type="InterPro" id="IPR001732">
    <property type="entry name" value="UDP-Glc/GDP-Man_DH_N"/>
</dbReference>
<comment type="caution">
    <text evidence="12">The sequence shown here is derived from an EMBL/GenBank/DDBJ whole genome shotgun (WGS) entry which is preliminary data.</text>
</comment>
<dbReference type="SUPFAM" id="SSF51735">
    <property type="entry name" value="NAD(P)-binding Rossmann-fold domains"/>
    <property type="match status" value="1"/>
</dbReference>
<dbReference type="InterPro" id="IPR014027">
    <property type="entry name" value="UDP-Glc/GDP-Man_DH_C"/>
</dbReference>
<gene>
    <name evidence="12" type="ORF">H1191_19955</name>
</gene>
<dbReference type="Pfam" id="PF00984">
    <property type="entry name" value="UDPG_MGDP_dh"/>
    <property type="match status" value="1"/>
</dbReference>
<evidence type="ECO:0000256" key="7">
    <source>
        <dbReference type="PIRNR" id="PIRNR000124"/>
    </source>
</evidence>
<dbReference type="GO" id="GO:0006065">
    <property type="term" value="P:UDP-glucuronate biosynthetic process"/>
    <property type="evidence" value="ECO:0007669"/>
    <property type="project" value="UniProtKB-UniPathway"/>
</dbReference>
<dbReference type="InterPro" id="IPR036220">
    <property type="entry name" value="UDP-Glc/GDP-Man_DH_C_sf"/>
</dbReference>
<keyword evidence="13" id="KW-1185">Reference proteome</keyword>
<evidence type="ECO:0000256" key="1">
    <source>
        <dbReference type="ARBA" id="ARBA00004701"/>
    </source>
</evidence>
<feature type="binding site" evidence="9">
    <location>
        <position position="323"/>
    </location>
    <ligand>
        <name>substrate</name>
    </ligand>
</feature>
<feature type="binding site" evidence="10">
    <location>
        <position position="86"/>
    </location>
    <ligand>
        <name>NAD(+)</name>
        <dbReference type="ChEBI" id="CHEBI:57540"/>
    </ligand>
</feature>
<proteinExistence type="inferred from homology"/>
<feature type="binding site" evidence="10">
    <location>
        <position position="30"/>
    </location>
    <ligand>
        <name>NAD(+)</name>
        <dbReference type="ChEBI" id="CHEBI:57540"/>
    </ligand>
</feature>
<feature type="binding site" evidence="9">
    <location>
        <position position="207"/>
    </location>
    <ligand>
        <name>substrate</name>
    </ligand>
</feature>
<feature type="binding site" evidence="10">
    <location>
        <position position="121"/>
    </location>
    <ligand>
        <name>NAD(+)</name>
        <dbReference type="ChEBI" id="CHEBI:57540"/>
    </ligand>
</feature>
<dbReference type="PIRSF" id="PIRSF000124">
    <property type="entry name" value="UDPglc_GDPman_dh"/>
    <property type="match status" value="1"/>
</dbReference>
<dbReference type="InterPro" id="IPR028357">
    <property type="entry name" value="UDPglc_DH_bac"/>
</dbReference>
<dbReference type="EC" id="1.1.1.22" evidence="3 7"/>
<dbReference type="GO" id="GO:0051287">
    <property type="term" value="F:NAD binding"/>
    <property type="evidence" value="ECO:0007669"/>
    <property type="project" value="InterPro"/>
</dbReference>
<dbReference type="SUPFAM" id="SSF52413">
    <property type="entry name" value="UDP-glucose/GDP-mannose dehydrogenase C-terminal domain"/>
    <property type="match status" value="1"/>
</dbReference>
<dbReference type="PIRSF" id="PIRSF500134">
    <property type="entry name" value="UDPglc_DH_bac"/>
    <property type="match status" value="1"/>
</dbReference>
<evidence type="ECO:0000256" key="6">
    <source>
        <dbReference type="ARBA" id="ARBA00047473"/>
    </source>
</evidence>
<dbReference type="InterPro" id="IPR008927">
    <property type="entry name" value="6-PGluconate_DH-like_C_sf"/>
</dbReference>
<feature type="binding site" evidence="10">
    <location>
        <position position="330"/>
    </location>
    <ligand>
        <name>NAD(+)</name>
        <dbReference type="ChEBI" id="CHEBI:57540"/>
    </ligand>
</feature>
<dbReference type="GO" id="GO:0003979">
    <property type="term" value="F:UDP-glucose 6-dehydrogenase activity"/>
    <property type="evidence" value="ECO:0007669"/>
    <property type="project" value="UniProtKB-EC"/>
</dbReference>
<accession>A0A7W2AAR4</accession>
<dbReference type="PANTHER" id="PTHR43750">
    <property type="entry name" value="UDP-GLUCOSE 6-DEHYDROGENASE TUAD"/>
    <property type="match status" value="1"/>
</dbReference>
<name>A0A7W2AAR4_9BACL</name>
<evidence type="ECO:0000313" key="13">
    <source>
        <dbReference type="Proteomes" id="UP000535491"/>
    </source>
</evidence>
<evidence type="ECO:0000256" key="9">
    <source>
        <dbReference type="PIRSR" id="PIRSR500134-2"/>
    </source>
</evidence>
<keyword evidence="4 7" id="KW-0560">Oxidoreductase</keyword>
<dbReference type="Proteomes" id="UP000535491">
    <property type="component" value="Unassembled WGS sequence"/>
</dbReference>
<sequence>MKVAVIGTGYVGTTTSIAFASQGYKVIGIDNDEEKIKRLNQSKLPFYEEGLDGILQKYILDGTLSFTSNLEESMEQCDILFVTVGTPASQDGSADLSSVIEVARQIGSVMKDYKVIVIKSTVPIGTGAKLKNIIQSELKKRQLDISFDLVSNPEFLRQGKALHDAVYPERIVIGCETDKAREIMEEFYKNVKSKLLFTTVRDAEMIKYASNAFLATKISFINELARICEKTETNIVQVAKGMGMDSRINPQFLQAGLGFGGSCFPKDTKALLALASEKETPMNILKAVLHVNQTQTDWFMEKVKKTLNSLSGKRIAILGLTFKPQTDDIREAPSLKIINYLIKHKAHMAAYDPQGTENVKKIYPDIRYATTPLEAMAGADAVLIVTEWKEIIDIDWKNAKRVLSQPIVFDGRNALDSAIMSKLGYYYMGVGILKS</sequence>
<dbReference type="InterPro" id="IPR014026">
    <property type="entry name" value="UDP-Glc/GDP-Man_DH_dimer"/>
</dbReference>
<dbReference type="InterPro" id="IPR017476">
    <property type="entry name" value="UDP-Glc/GDP-Man"/>
</dbReference>
<dbReference type="Pfam" id="PF03721">
    <property type="entry name" value="UDPG_MGDP_dh_N"/>
    <property type="match status" value="1"/>
</dbReference>
<feature type="binding site" evidence="9">
    <location>
        <position position="260"/>
    </location>
    <ligand>
        <name>substrate</name>
    </ligand>
</feature>
<evidence type="ECO:0000256" key="10">
    <source>
        <dbReference type="PIRSR" id="PIRSR500134-3"/>
    </source>
</evidence>
<feature type="binding site" evidence="10">
    <location>
        <position position="266"/>
    </location>
    <ligand>
        <name>NAD(+)</name>
        <dbReference type="ChEBI" id="CHEBI:57540"/>
    </ligand>
</feature>
<dbReference type="Gene3D" id="3.40.50.720">
    <property type="entry name" value="NAD(P)-binding Rossmann-like Domain"/>
    <property type="match status" value="2"/>
</dbReference>
<keyword evidence="5 7" id="KW-0520">NAD</keyword>
<dbReference type="RefSeq" id="WP_181755037.1">
    <property type="nucleotide sequence ID" value="NZ_JACEIQ010000043.1"/>
</dbReference>
<dbReference type="PANTHER" id="PTHR43750:SF3">
    <property type="entry name" value="UDP-GLUCOSE 6-DEHYDROGENASE TUAD"/>
    <property type="match status" value="1"/>
</dbReference>
<dbReference type="UniPathway" id="UPA00038">
    <property type="reaction ID" value="UER00491"/>
</dbReference>
<dbReference type="SUPFAM" id="SSF48179">
    <property type="entry name" value="6-phosphogluconate dehydrogenase C-terminal domain-like"/>
    <property type="match status" value="1"/>
</dbReference>
<dbReference type="Pfam" id="PF03720">
    <property type="entry name" value="UDPG_MGDP_dh_C"/>
    <property type="match status" value="1"/>
</dbReference>
<reference evidence="12 13" key="1">
    <citation type="submission" date="2020-07" db="EMBL/GenBank/DDBJ databases">
        <authorList>
            <person name="Feng H."/>
        </authorList>
    </citation>
    <scope>NUCLEOTIDE SEQUENCE [LARGE SCALE GENOMIC DNA]</scope>
    <source>
        <strain evidence="13">s-10</strain>
    </source>
</reference>
<evidence type="ECO:0000256" key="5">
    <source>
        <dbReference type="ARBA" id="ARBA00023027"/>
    </source>
</evidence>
<comment type="similarity">
    <text evidence="2 7">Belongs to the UDP-glucose/GDP-mannose dehydrogenase family.</text>
</comment>
<dbReference type="GO" id="GO:0000271">
    <property type="term" value="P:polysaccharide biosynthetic process"/>
    <property type="evidence" value="ECO:0007669"/>
    <property type="project" value="InterPro"/>
</dbReference>
<comment type="catalytic activity">
    <reaction evidence="6 7">
        <text>UDP-alpha-D-glucose + 2 NAD(+) + H2O = UDP-alpha-D-glucuronate + 2 NADH + 3 H(+)</text>
        <dbReference type="Rhea" id="RHEA:23596"/>
        <dbReference type="ChEBI" id="CHEBI:15377"/>
        <dbReference type="ChEBI" id="CHEBI:15378"/>
        <dbReference type="ChEBI" id="CHEBI:57540"/>
        <dbReference type="ChEBI" id="CHEBI:57945"/>
        <dbReference type="ChEBI" id="CHEBI:58052"/>
        <dbReference type="ChEBI" id="CHEBI:58885"/>
        <dbReference type="EC" id="1.1.1.22"/>
    </reaction>
</comment>
<dbReference type="AlphaFoldDB" id="A0A7W2AAR4"/>
<protein>
    <recommendedName>
        <fullName evidence="3 7">UDP-glucose 6-dehydrogenase</fullName>
        <ecNumber evidence="3 7">1.1.1.22</ecNumber>
    </recommendedName>
</protein>
<feature type="domain" description="UDP-glucose/GDP-mannose dehydrogenase C-terminal" evidence="11">
    <location>
        <begin position="316"/>
        <end position="417"/>
    </location>
</feature>
<evidence type="ECO:0000256" key="4">
    <source>
        <dbReference type="ARBA" id="ARBA00023002"/>
    </source>
</evidence>
<organism evidence="12 13">
    <name type="scientific">Paenactinomyces guangxiensis</name>
    <dbReference type="NCBI Taxonomy" id="1490290"/>
    <lineage>
        <taxon>Bacteria</taxon>
        <taxon>Bacillati</taxon>
        <taxon>Bacillota</taxon>
        <taxon>Bacilli</taxon>
        <taxon>Bacillales</taxon>
        <taxon>Thermoactinomycetaceae</taxon>
        <taxon>Paenactinomyces</taxon>
    </lineage>
</organism>
<evidence type="ECO:0000256" key="8">
    <source>
        <dbReference type="PIRSR" id="PIRSR500134-1"/>
    </source>
</evidence>
<dbReference type="EMBL" id="JACEIQ010000043">
    <property type="protein sequence ID" value="MBA4496532.1"/>
    <property type="molecule type" value="Genomic_DNA"/>
</dbReference>